<evidence type="ECO:0000313" key="1">
    <source>
        <dbReference type="EMBL" id="TCN21173.1"/>
    </source>
</evidence>
<reference evidence="1 2" key="1">
    <citation type="journal article" date="2015" name="Stand. Genomic Sci.">
        <title>Genomic Encyclopedia of Bacterial and Archaeal Type Strains, Phase III: the genomes of soil and plant-associated and newly described type strains.</title>
        <authorList>
            <person name="Whitman W.B."/>
            <person name="Woyke T."/>
            <person name="Klenk H.P."/>
            <person name="Zhou Y."/>
            <person name="Lilburn T.G."/>
            <person name="Beck B.J."/>
            <person name="De Vos P."/>
            <person name="Vandamme P."/>
            <person name="Eisen J.A."/>
            <person name="Garrity G."/>
            <person name="Hugenholtz P."/>
            <person name="Kyrpides N.C."/>
        </authorList>
    </citation>
    <scope>NUCLEOTIDE SEQUENCE [LARGE SCALE GENOMIC DNA]</scope>
    <source>
        <strain evidence="1 2">CV53</strain>
    </source>
</reference>
<gene>
    <name evidence="1" type="ORF">EV146_11397</name>
</gene>
<proteinExistence type="predicted"/>
<sequence>MPWQIGGEDIKKSLGSEFNCEIDEEDKLLVNGGVCDQCYSIQIKKVIFSYRKTY</sequence>
<keyword evidence="2" id="KW-1185">Reference proteome</keyword>
<name>A0A4R2B4J7_9BACI</name>
<dbReference type="EMBL" id="SLVV01000013">
    <property type="protein sequence ID" value="TCN21173.1"/>
    <property type="molecule type" value="Genomic_DNA"/>
</dbReference>
<organism evidence="1 2">
    <name type="scientific">Mesobacillus foraminis</name>
    <dbReference type="NCBI Taxonomy" id="279826"/>
    <lineage>
        <taxon>Bacteria</taxon>
        <taxon>Bacillati</taxon>
        <taxon>Bacillota</taxon>
        <taxon>Bacilli</taxon>
        <taxon>Bacillales</taxon>
        <taxon>Bacillaceae</taxon>
        <taxon>Mesobacillus</taxon>
    </lineage>
</organism>
<evidence type="ECO:0000313" key="2">
    <source>
        <dbReference type="Proteomes" id="UP000295689"/>
    </source>
</evidence>
<dbReference type="Proteomes" id="UP000295689">
    <property type="component" value="Unassembled WGS sequence"/>
</dbReference>
<protein>
    <submittedName>
        <fullName evidence="1">Uncharacterized protein</fullName>
    </submittedName>
</protein>
<dbReference type="AlphaFoldDB" id="A0A4R2B4J7"/>
<accession>A0A4R2B4J7</accession>
<comment type="caution">
    <text evidence="1">The sequence shown here is derived from an EMBL/GenBank/DDBJ whole genome shotgun (WGS) entry which is preliminary data.</text>
</comment>